<reference evidence="2" key="1">
    <citation type="journal article" date="2014" name="Science">
        <title>Ancient hybridizations among the ancestral genomes of bread wheat.</title>
        <authorList>
            <consortium name="International Wheat Genome Sequencing Consortium,"/>
            <person name="Marcussen T."/>
            <person name="Sandve S.R."/>
            <person name="Heier L."/>
            <person name="Spannagl M."/>
            <person name="Pfeifer M."/>
            <person name="Jakobsen K.S."/>
            <person name="Wulff B.B."/>
            <person name="Steuernagel B."/>
            <person name="Mayer K.F."/>
            <person name="Olsen O.A."/>
        </authorList>
    </citation>
    <scope>NUCLEOTIDE SEQUENCE [LARGE SCALE GENOMIC DNA]</scope>
    <source>
        <strain evidence="2">cv. AL8/78</strain>
    </source>
</reference>
<dbReference type="InterPro" id="IPR053197">
    <property type="entry name" value="F-box_SCFL_complex_component"/>
</dbReference>
<dbReference type="AlphaFoldDB" id="A0A453N1I6"/>
<dbReference type="PANTHER" id="PTHR34223">
    <property type="entry name" value="OS11G0201299 PROTEIN"/>
    <property type="match status" value="1"/>
</dbReference>
<name>A0A453N1I6_AEGTS</name>
<sequence>VDRISSCSLKHLRITGCRSVRTPRVRVSAPDLVSLTLKLDRIDAKAPCLENMASLETAYVYLGYEGPDVCLNYHYSGGFCGANHNEECKNCAPVKDDGSGDTVLLGGVSSAKHLELISEPANFILSRDWNHCSPIFSKLKSLLLNEYWCDAPGLDPLLCILKNSPVLEELTL</sequence>
<dbReference type="STRING" id="200361.A0A453N1I6"/>
<reference evidence="1" key="5">
    <citation type="journal article" date="2021" name="G3 (Bethesda)">
        <title>Aegilops tauschii genome assembly Aet v5.0 features greater sequence contiguity and improved annotation.</title>
        <authorList>
            <person name="Wang L."/>
            <person name="Zhu T."/>
            <person name="Rodriguez J.C."/>
            <person name="Deal K.R."/>
            <person name="Dubcovsky J."/>
            <person name="McGuire P.E."/>
            <person name="Lux T."/>
            <person name="Spannagl M."/>
            <person name="Mayer K.F.X."/>
            <person name="Baldrich P."/>
            <person name="Meyers B.C."/>
            <person name="Huo N."/>
            <person name="Gu Y.Q."/>
            <person name="Zhou H."/>
            <person name="Devos K.M."/>
            <person name="Bennetzen J.L."/>
            <person name="Unver T."/>
            <person name="Budak H."/>
            <person name="Gulick P.J."/>
            <person name="Galiba G."/>
            <person name="Kalapos B."/>
            <person name="Nelson D.R."/>
            <person name="Li P."/>
            <person name="You F.M."/>
            <person name="Luo M.C."/>
            <person name="Dvorak J."/>
        </authorList>
    </citation>
    <scope>NUCLEOTIDE SEQUENCE [LARGE SCALE GENOMIC DNA]</scope>
    <source>
        <strain evidence="1">cv. AL8/78</strain>
    </source>
</reference>
<proteinExistence type="predicted"/>
<reference evidence="1" key="3">
    <citation type="journal article" date="2017" name="Nature">
        <title>Genome sequence of the progenitor of the wheat D genome Aegilops tauschii.</title>
        <authorList>
            <person name="Luo M.C."/>
            <person name="Gu Y.Q."/>
            <person name="Puiu D."/>
            <person name="Wang H."/>
            <person name="Twardziok S.O."/>
            <person name="Deal K.R."/>
            <person name="Huo N."/>
            <person name="Zhu T."/>
            <person name="Wang L."/>
            <person name="Wang Y."/>
            <person name="McGuire P.E."/>
            <person name="Liu S."/>
            <person name="Long H."/>
            <person name="Ramasamy R.K."/>
            <person name="Rodriguez J.C."/>
            <person name="Van S.L."/>
            <person name="Yuan L."/>
            <person name="Wang Z."/>
            <person name="Xia Z."/>
            <person name="Xiao L."/>
            <person name="Anderson O.D."/>
            <person name="Ouyang S."/>
            <person name="Liang Y."/>
            <person name="Zimin A.V."/>
            <person name="Pertea G."/>
            <person name="Qi P."/>
            <person name="Bennetzen J.L."/>
            <person name="Dai X."/>
            <person name="Dawson M.W."/>
            <person name="Muller H.G."/>
            <person name="Kugler K."/>
            <person name="Rivarola-Duarte L."/>
            <person name="Spannagl M."/>
            <person name="Mayer K.F.X."/>
            <person name="Lu F.H."/>
            <person name="Bevan M.W."/>
            <person name="Leroy P."/>
            <person name="Li P."/>
            <person name="You F.M."/>
            <person name="Sun Q."/>
            <person name="Liu Z."/>
            <person name="Lyons E."/>
            <person name="Wicker T."/>
            <person name="Salzberg S.L."/>
            <person name="Devos K.M."/>
            <person name="Dvorak J."/>
        </authorList>
    </citation>
    <scope>NUCLEOTIDE SEQUENCE [LARGE SCALE GENOMIC DNA]</scope>
    <source>
        <strain evidence="1">cv. AL8/78</strain>
    </source>
</reference>
<reference evidence="1" key="4">
    <citation type="submission" date="2019-03" db="UniProtKB">
        <authorList>
            <consortium name="EnsemblPlants"/>
        </authorList>
    </citation>
    <scope>IDENTIFICATION</scope>
</reference>
<keyword evidence="2" id="KW-1185">Reference proteome</keyword>
<dbReference type="PANTHER" id="PTHR34223:SF73">
    <property type="entry name" value="F-BOX DOMAIN-CONTAINING PROTEIN"/>
    <property type="match status" value="1"/>
</dbReference>
<reference evidence="2" key="2">
    <citation type="journal article" date="2017" name="Nat. Plants">
        <title>The Aegilops tauschii genome reveals multiple impacts of transposons.</title>
        <authorList>
            <person name="Zhao G."/>
            <person name="Zou C."/>
            <person name="Li K."/>
            <person name="Wang K."/>
            <person name="Li T."/>
            <person name="Gao L."/>
            <person name="Zhang X."/>
            <person name="Wang H."/>
            <person name="Yang Z."/>
            <person name="Liu X."/>
            <person name="Jiang W."/>
            <person name="Mao L."/>
            <person name="Kong X."/>
            <person name="Jiao Y."/>
            <person name="Jia J."/>
        </authorList>
    </citation>
    <scope>NUCLEOTIDE SEQUENCE [LARGE SCALE GENOMIC DNA]</scope>
    <source>
        <strain evidence="2">cv. AL8/78</strain>
    </source>
</reference>
<dbReference type="Gramene" id="AET6Gv20174000.1">
    <property type="protein sequence ID" value="AET6Gv20174000.1"/>
    <property type="gene ID" value="AET6Gv20174000"/>
</dbReference>
<evidence type="ECO:0000313" key="1">
    <source>
        <dbReference type="EnsemblPlants" id="AET6Gv20174000.1"/>
    </source>
</evidence>
<evidence type="ECO:0008006" key="3">
    <source>
        <dbReference type="Google" id="ProtNLM"/>
    </source>
</evidence>
<evidence type="ECO:0000313" key="2">
    <source>
        <dbReference type="Proteomes" id="UP000015105"/>
    </source>
</evidence>
<organism evidence="1 2">
    <name type="scientific">Aegilops tauschii subsp. strangulata</name>
    <name type="common">Goatgrass</name>
    <dbReference type="NCBI Taxonomy" id="200361"/>
    <lineage>
        <taxon>Eukaryota</taxon>
        <taxon>Viridiplantae</taxon>
        <taxon>Streptophyta</taxon>
        <taxon>Embryophyta</taxon>
        <taxon>Tracheophyta</taxon>
        <taxon>Spermatophyta</taxon>
        <taxon>Magnoliopsida</taxon>
        <taxon>Liliopsida</taxon>
        <taxon>Poales</taxon>
        <taxon>Poaceae</taxon>
        <taxon>BOP clade</taxon>
        <taxon>Pooideae</taxon>
        <taxon>Triticodae</taxon>
        <taxon>Triticeae</taxon>
        <taxon>Triticinae</taxon>
        <taxon>Aegilops</taxon>
    </lineage>
</organism>
<accession>A0A453N1I6</accession>
<protein>
    <recommendedName>
        <fullName evidence="3">FBD domain-containing protein</fullName>
    </recommendedName>
</protein>
<dbReference type="EnsemblPlants" id="AET6Gv20174000.1">
    <property type="protein sequence ID" value="AET6Gv20174000.1"/>
    <property type="gene ID" value="AET6Gv20174000"/>
</dbReference>
<dbReference type="Proteomes" id="UP000015105">
    <property type="component" value="Chromosome 6D"/>
</dbReference>